<name>A0A4R8DDX3_9BACT</name>
<protein>
    <submittedName>
        <fullName evidence="5">Beta-barrel assembly machine subunit BamD</fullName>
    </submittedName>
</protein>
<dbReference type="Proteomes" id="UP000294498">
    <property type="component" value="Unassembled WGS sequence"/>
</dbReference>
<dbReference type="Pfam" id="PF13525">
    <property type="entry name" value="YfiO"/>
    <property type="match status" value="1"/>
</dbReference>
<evidence type="ECO:0000256" key="2">
    <source>
        <dbReference type="ARBA" id="ARBA00023136"/>
    </source>
</evidence>
<proteinExistence type="predicted"/>
<gene>
    <name evidence="5" type="ORF">EDB95_3492</name>
</gene>
<organism evidence="5 6">
    <name type="scientific">Dinghuibacter silviterrae</name>
    <dbReference type="NCBI Taxonomy" id="1539049"/>
    <lineage>
        <taxon>Bacteria</taxon>
        <taxon>Pseudomonadati</taxon>
        <taxon>Bacteroidota</taxon>
        <taxon>Chitinophagia</taxon>
        <taxon>Chitinophagales</taxon>
        <taxon>Chitinophagaceae</taxon>
        <taxon>Dinghuibacter</taxon>
    </lineage>
</organism>
<feature type="domain" description="Outer membrane lipoprotein BamD-like" evidence="4">
    <location>
        <begin position="36"/>
        <end position="198"/>
    </location>
</feature>
<evidence type="ECO:0000256" key="3">
    <source>
        <dbReference type="ARBA" id="ARBA00023237"/>
    </source>
</evidence>
<keyword evidence="6" id="KW-1185">Reference proteome</keyword>
<evidence type="ECO:0000259" key="4">
    <source>
        <dbReference type="Pfam" id="PF13525"/>
    </source>
</evidence>
<accession>A0A4R8DDX3</accession>
<keyword evidence="3" id="KW-0998">Cell outer membrane</keyword>
<evidence type="ECO:0000256" key="1">
    <source>
        <dbReference type="ARBA" id="ARBA00022729"/>
    </source>
</evidence>
<dbReference type="OrthoDB" id="9770761at2"/>
<dbReference type="RefSeq" id="WP_133995276.1">
    <property type="nucleotide sequence ID" value="NZ_SODV01000002.1"/>
</dbReference>
<evidence type="ECO:0000313" key="6">
    <source>
        <dbReference type="Proteomes" id="UP000294498"/>
    </source>
</evidence>
<dbReference type="PROSITE" id="PS51257">
    <property type="entry name" value="PROKAR_LIPOPROTEIN"/>
    <property type="match status" value="1"/>
</dbReference>
<dbReference type="InterPro" id="IPR039565">
    <property type="entry name" value="BamD-like"/>
</dbReference>
<comment type="caution">
    <text evidence="5">The sequence shown here is derived from an EMBL/GenBank/DDBJ whole genome shotgun (WGS) entry which is preliminary data.</text>
</comment>
<reference evidence="5 6" key="1">
    <citation type="submission" date="2019-03" db="EMBL/GenBank/DDBJ databases">
        <title>Genomic Encyclopedia of Type Strains, Phase IV (KMG-IV): sequencing the most valuable type-strain genomes for metagenomic binning, comparative biology and taxonomic classification.</title>
        <authorList>
            <person name="Goeker M."/>
        </authorList>
    </citation>
    <scope>NUCLEOTIDE SEQUENCE [LARGE SCALE GENOMIC DNA]</scope>
    <source>
        <strain evidence="5 6">DSM 100059</strain>
    </source>
</reference>
<dbReference type="NCBIfam" id="TIGR03302">
    <property type="entry name" value="OM_YfiO"/>
    <property type="match status" value="1"/>
</dbReference>
<sequence>MKRIWLLLLLPVFGILGCSQFSRVQKSNDYSYKLKMAEQYYVKKKYNFAQQLFEELLPIYKGTEEAENMLYKYAYCAYYQQDYLSAEGIFKQFIESYPKSEMVEEVDFMRAYCYYKQSPKVELDQSNTEKAMGAMQAFINMHPTSPRVKEAGSIIDICRQKLETKEEQAAQLYFNIGYFRAAAITFAQVLEDYPDSPKGDFYKLMVVKSDFEFAKISVEWKQKERYELVETEYRDMADRFPESKFLNEAKKYNLDSQNLIKALQYEQAKEAAGS</sequence>
<dbReference type="AlphaFoldDB" id="A0A4R8DDX3"/>
<dbReference type="SUPFAM" id="SSF48452">
    <property type="entry name" value="TPR-like"/>
    <property type="match status" value="1"/>
</dbReference>
<dbReference type="InterPro" id="IPR017689">
    <property type="entry name" value="BamD"/>
</dbReference>
<evidence type="ECO:0000313" key="5">
    <source>
        <dbReference type="EMBL" id="TDW95681.1"/>
    </source>
</evidence>
<dbReference type="InterPro" id="IPR011990">
    <property type="entry name" value="TPR-like_helical_dom_sf"/>
</dbReference>
<keyword evidence="1" id="KW-0732">Signal</keyword>
<keyword evidence="2" id="KW-0472">Membrane</keyword>
<dbReference type="EMBL" id="SODV01000002">
    <property type="protein sequence ID" value="TDW95681.1"/>
    <property type="molecule type" value="Genomic_DNA"/>
</dbReference>
<dbReference type="Gene3D" id="1.25.40.10">
    <property type="entry name" value="Tetratricopeptide repeat domain"/>
    <property type="match status" value="1"/>
</dbReference>